<dbReference type="Proteomes" id="UP000243525">
    <property type="component" value="Unassembled WGS sequence"/>
</dbReference>
<reference evidence="1 2" key="1">
    <citation type="submission" date="2018-04" db="EMBL/GenBank/DDBJ databases">
        <title>Genomic Encyclopedia of Archaeal and Bacterial Type Strains, Phase II (KMG-II): from individual species to whole genera.</title>
        <authorList>
            <person name="Goeker M."/>
        </authorList>
    </citation>
    <scope>NUCLEOTIDE SEQUENCE [LARGE SCALE GENOMIC DNA]</scope>
    <source>
        <strain evidence="1 2">DSM 28823</strain>
    </source>
</reference>
<comment type="caution">
    <text evidence="1">The sequence shown here is derived from an EMBL/GenBank/DDBJ whole genome shotgun (WGS) entry which is preliminary data.</text>
</comment>
<dbReference type="InterPro" id="IPR016024">
    <property type="entry name" value="ARM-type_fold"/>
</dbReference>
<dbReference type="EMBL" id="QAAD01000018">
    <property type="protein sequence ID" value="PTN07373.1"/>
    <property type="molecule type" value="Genomic_DNA"/>
</dbReference>
<dbReference type="AlphaFoldDB" id="A0A2T5BYR4"/>
<dbReference type="SUPFAM" id="SSF48371">
    <property type="entry name" value="ARM repeat"/>
    <property type="match status" value="1"/>
</dbReference>
<evidence type="ECO:0008006" key="3">
    <source>
        <dbReference type="Google" id="ProtNLM"/>
    </source>
</evidence>
<name>A0A2T5BYR4_9BACT</name>
<dbReference type="RefSeq" id="WP_170111409.1">
    <property type="nucleotide sequence ID" value="NZ_OY782574.1"/>
</dbReference>
<accession>A0A2T5BYR4</accession>
<organism evidence="1 2">
    <name type="scientific">Mangrovibacterium marinum</name>
    <dbReference type="NCBI Taxonomy" id="1639118"/>
    <lineage>
        <taxon>Bacteria</taxon>
        <taxon>Pseudomonadati</taxon>
        <taxon>Bacteroidota</taxon>
        <taxon>Bacteroidia</taxon>
        <taxon>Marinilabiliales</taxon>
        <taxon>Prolixibacteraceae</taxon>
        <taxon>Mangrovibacterium</taxon>
    </lineage>
</organism>
<keyword evidence="2" id="KW-1185">Reference proteome</keyword>
<sequence length="187" mass="22018">MPKFSLSFETKIMTSEEIQQLIIEWGDVRYLPDYFHRHPEEMHKLVEIVFSESHSSNWRAAWLLDKINEKDPIQVHEFIPPIIDFAYSTENGSKLRHLLKIISLHEIPREQAGKLFDYAFSVFTNPNYAIAIRVHAMQILFEISEMEYELKPELISLIENELEIHPSPGIKSRGTKLLRKLCKQTNR</sequence>
<protein>
    <recommendedName>
        <fullName evidence="3">HEAT repeat protein</fullName>
    </recommendedName>
</protein>
<proteinExistence type="predicted"/>
<evidence type="ECO:0000313" key="2">
    <source>
        <dbReference type="Proteomes" id="UP000243525"/>
    </source>
</evidence>
<gene>
    <name evidence="1" type="ORF">C8N47_11826</name>
</gene>
<evidence type="ECO:0000313" key="1">
    <source>
        <dbReference type="EMBL" id="PTN07373.1"/>
    </source>
</evidence>